<protein>
    <submittedName>
        <fullName evidence="3">Uncharacterized protein</fullName>
    </submittedName>
</protein>
<reference evidence="3" key="1">
    <citation type="journal article" date="2020" name="Stud. Mycol.">
        <title>101 Dothideomycetes genomes: a test case for predicting lifestyles and emergence of pathogens.</title>
        <authorList>
            <person name="Haridas S."/>
            <person name="Albert R."/>
            <person name="Binder M."/>
            <person name="Bloem J."/>
            <person name="Labutti K."/>
            <person name="Salamov A."/>
            <person name="Andreopoulos B."/>
            <person name="Baker S."/>
            <person name="Barry K."/>
            <person name="Bills G."/>
            <person name="Bluhm B."/>
            <person name="Cannon C."/>
            <person name="Castanera R."/>
            <person name="Culley D."/>
            <person name="Daum C."/>
            <person name="Ezra D."/>
            <person name="Gonzalez J."/>
            <person name="Henrissat B."/>
            <person name="Kuo A."/>
            <person name="Liang C."/>
            <person name="Lipzen A."/>
            <person name="Lutzoni F."/>
            <person name="Magnuson J."/>
            <person name="Mondo S."/>
            <person name="Nolan M."/>
            <person name="Ohm R."/>
            <person name="Pangilinan J."/>
            <person name="Park H.-J."/>
            <person name="Ramirez L."/>
            <person name="Alfaro M."/>
            <person name="Sun H."/>
            <person name="Tritt A."/>
            <person name="Yoshinaga Y."/>
            <person name="Zwiers L.-H."/>
            <person name="Turgeon B."/>
            <person name="Goodwin S."/>
            <person name="Spatafora J."/>
            <person name="Crous P."/>
            <person name="Grigoriev I."/>
        </authorList>
    </citation>
    <scope>NUCLEOTIDE SEQUENCE</scope>
    <source>
        <strain evidence="3">CBS 130266</strain>
    </source>
</reference>
<feature type="region of interest" description="Disordered" evidence="1">
    <location>
        <begin position="222"/>
        <end position="292"/>
    </location>
</feature>
<keyword evidence="4" id="KW-1185">Reference proteome</keyword>
<dbReference type="EMBL" id="MU007016">
    <property type="protein sequence ID" value="KAF2434528.1"/>
    <property type="molecule type" value="Genomic_DNA"/>
</dbReference>
<comment type="caution">
    <text evidence="3">The sequence shown here is derived from an EMBL/GenBank/DDBJ whole genome shotgun (WGS) entry which is preliminary data.</text>
</comment>
<proteinExistence type="predicted"/>
<keyword evidence="2" id="KW-1133">Transmembrane helix</keyword>
<evidence type="ECO:0000256" key="2">
    <source>
        <dbReference type="SAM" id="Phobius"/>
    </source>
</evidence>
<keyword evidence="2" id="KW-0472">Membrane</keyword>
<feature type="transmembrane region" description="Helical" evidence="2">
    <location>
        <begin position="38"/>
        <end position="59"/>
    </location>
</feature>
<evidence type="ECO:0000313" key="4">
    <source>
        <dbReference type="Proteomes" id="UP000800235"/>
    </source>
</evidence>
<feature type="compositionally biased region" description="Polar residues" evidence="1">
    <location>
        <begin position="238"/>
        <end position="250"/>
    </location>
</feature>
<dbReference type="AlphaFoldDB" id="A0A9P4U301"/>
<feature type="compositionally biased region" description="Polar residues" evidence="1">
    <location>
        <begin position="257"/>
        <end position="272"/>
    </location>
</feature>
<keyword evidence="2" id="KW-0812">Transmembrane</keyword>
<sequence>MEILLLRRLAAYQSILTMNVIVIQYVDKFLHGRKARTSWMVLQASMLSCYLAFYLAGLLPNPAARRIYQDIATACSETTEDFPDIIRVIISIGGYTWDDKLLLAMSLTVFFTFITIFIIKGWGGYITPTTIRPYCLAYTIPFHTVISLLGMISFSSASVYLLISLIQSRMLVKRTSGTAFQDDEWGYGQTTAVLLWAPLLSRFCIEAHKLIFQPKTTPGTLTDLPVGKSSEHVHSRTDSVVQSYSNSNSLPKMAVVKSTNAERTARATTSRNVPLAQGSDEPQHRRVRASTS</sequence>
<dbReference type="Proteomes" id="UP000800235">
    <property type="component" value="Unassembled WGS sequence"/>
</dbReference>
<dbReference type="OrthoDB" id="4582561at2759"/>
<gene>
    <name evidence="3" type="ORF">EJ08DRAFT_470237</name>
</gene>
<organism evidence="3 4">
    <name type="scientific">Tothia fuscella</name>
    <dbReference type="NCBI Taxonomy" id="1048955"/>
    <lineage>
        <taxon>Eukaryota</taxon>
        <taxon>Fungi</taxon>
        <taxon>Dikarya</taxon>
        <taxon>Ascomycota</taxon>
        <taxon>Pezizomycotina</taxon>
        <taxon>Dothideomycetes</taxon>
        <taxon>Pleosporomycetidae</taxon>
        <taxon>Venturiales</taxon>
        <taxon>Cylindrosympodiaceae</taxon>
        <taxon>Tothia</taxon>
    </lineage>
</organism>
<feature type="transmembrane region" description="Helical" evidence="2">
    <location>
        <begin position="9"/>
        <end position="26"/>
    </location>
</feature>
<feature type="transmembrane region" description="Helical" evidence="2">
    <location>
        <begin position="142"/>
        <end position="166"/>
    </location>
</feature>
<evidence type="ECO:0000313" key="3">
    <source>
        <dbReference type="EMBL" id="KAF2434528.1"/>
    </source>
</evidence>
<accession>A0A9P4U301</accession>
<evidence type="ECO:0000256" key="1">
    <source>
        <dbReference type="SAM" id="MobiDB-lite"/>
    </source>
</evidence>
<name>A0A9P4U301_9PEZI</name>
<feature type="transmembrane region" description="Helical" evidence="2">
    <location>
        <begin position="101"/>
        <end position="122"/>
    </location>
</feature>